<dbReference type="Proteomes" id="UP000799755">
    <property type="component" value="Unassembled WGS sequence"/>
</dbReference>
<evidence type="ECO:0000313" key="2">
    <source>
        <dbReference type="Proteomes" id="UP000799755"/>
    </source>
</evidence>
<proteinExistence type="predicted"/>
<accession>A0ACB6QJY8</accession>
<comment type="caution">
    <text evidence="1">The sequence shown here is derived from an EMBL/GenBank/DDBJ whole genome shotgun (WGS) entry which is preliminary data.</text>
</comment>
<name>A0ACB6QJY8_9PLEO</name>
<protein>
    <submittedName>
        <fullName evidence="1">Uncharacterized protein</fullName>
    </submittedName>
</protein>
<keyword evidence="2" id="KW-1185">Reference proteome</keyword>
<evidence type="ECO:0000313" key="1">
    <source>
        <dbReference type="EMBL" id="KAF2467274.1"/>
    </source>
</evidence>
<sequence length="536" mass="60732">MHLDSDIFGLILIMSIDIHRVFCMIWLESAGVGKFGPMRDNLHLDYMAFLTVTYSMEEISDIVRKIDICLIPALYSNTLLINEFWMFILLDQRYFLIDYAIGDRMGTREASGLVPKAEPSRALSFQAFSQFCSDYIYEAGIITNTMASPCHPNPSSSSPILCSHGFLTPNPTPDLTPPIFPTFQHRSRSHARKTWFHPRPTLYPGYISCIGRFLMQVINFASATGLLGRSHDPVRDAVAGVPASCGKERHVTCRAVILRSRGFELKRETLAVTPLPFRELIATGRKAPTCCPGVGVLERLGVKPKRNCPNGIIIISATPKLHHIAELRLSIKMWLHLLLKTLSYSSFVKATKSFTTNNIVKHRRCDLHYDLYGLFRPSEICSLANSQSWNLLRGSVRKDSEYFGKQAVVYGHERDTPLIPLFCLEREFSGIEGVPTSRQIRMDWSLDFPDRDGTHISLHIGLCRWLDCSTCIFIVECVETCMFVYKSMFLQRYPRARSKKVNGRAFATSSLSTSCIGRARKEIPRKTPKEPRNYLG</sequence>
<gene>
    <name evidence="1" type="ORF">BDR25DRAFT_358823</name>
</gene>
<dbReference type="EMBL" id="MU003521">
    <property type="protein sequence ID" value="KAF2467274.1"/>
    <property type="molecule type" value="Genomic_DNA"/>
</dbReference>
<organism evidence="1 2">
    <name type="scientific">Lindgomyces ingoldianus</name>
    <dbReference type="NCBI Taxonomy" id="673940"/>
    <lineage>
        <taxon>Eukaryota</taxon>
        <taxon>Fungi</taxon>
        <taxon>Dikarya</taxon>
        <taxon>Ascomycota</taxon>
        <taxon>Pezizomycotina</taxon>
        <taxon>Dothideomycetes</taxon>
        <taxon>Pleosporomycetidae</taxon>
        <taxon>Pleosporales</taxon>
        <taxon>Lindgomycetaceae</taxon>
        <taxon>Lindgomyces</taxon>
    </lineage>
</organism>
<reference evidence="1" key="1">
    <citation type="journal article" date="2020" name="Stud. Mycol.">
        <title>101 Dothideomycetes genomes: a test case for predicting lifestyles and emergence of pathogens.</title>
        <authorList>
            <person name="Haridas S."/>
            <person name="Albert R."/>
            <person name="Binder M."/>
            <person name="Bloem J."/>
            <person name="Labutti K."/>
            <person name="Salamov A."/>
            <person name="Andreopoulos B."/>
            <person name="Baker S."/>
            <person name="Barry K."/>
            <person name="Bills G."/>
            <person name="Bluhm B."/>
            <person name="Cannon C."/>
            <person name="Castanera R."/>
            <person name="Culley D."/>
            <person name="Daum C."/>
            <person name="Ezra D."/>
            <person name="Gonzalez J."/>
            <person name="Henrissat B."/>
            <person name="Kuo A."/>
            <person name="Liang C."/>
            <person name="Lipzen A."/>
            <person name="Lutzoni F."/>
            <person name="Magnuson J."/>
            <person name="Mondo S."/>
            <person name="Nolan M."/>
            <person name="Ohm R."/>
            <person name="Pangilinan J."/>
            <person name="Park H.-J."/>
            <person name="Ramirez L."/>
            <person name="Alfaro M."/>
            <person name="Sun H."/>
            <person name="Tritt A."/>
            <person name="Yoshinaga Y."/>
            <person name="Zwiers L.-H."/>
            <person name="Turgeon B."/>
            <person name="Goodwin S."/>
            <person name="Spatafora J."/>
            <person name="Crous P."/>
            <person name="Grigoriev I."/>
        </authorList>
    </citation>
    <scope>NUCLEOTIDE SEQUENCE</scope>
    <source>
        <strain evidence="1">ATCC 200398</strain>
    </source>
</reference>